<dbReference type="InterPro" id="IPR011009">
    <property type="entry name" value="Kinase-like_dom_sf"/>
</dbReference>
<evidence type="ECO:0000313" key="2">
    <source>
        <dbReference type="EMBL" id="KAF5569174.1"/>
    </source>
</evidence>
<dbReference type="Gene3D" id="3.90.1200.10">
    <property type="match status" value="1"/>
</dbReference>
<comment type="caution">
    <text evidence="2">The sequence shown here is derived from an EMBL/GenBank/DDBJ whole genome shotgun (WGS) entry which is preliminary data.</text>
</comment>
<dbReference type="SUPFAM" id="SSF56112">
    <property type="entry name" value="Protein kinase-like (PK-like)"/>
    <property type="match status" value="1"/>
</dbReference>
<dbReference type="PANTHER" id="PTHR21310:SF15">
    <property type="entry name" value="AMINOGLYCOSIDE PHOSPHOTRANSFERASE DOMAIN-CONTAINING PROTEIN"/>
    <property type="match status" value="1"/>
</dbReference>
<dbReference type="OrthoDB" id="5327538at2759"/>
<evidence type="ECO:0000313" key="3">
    <source>
        <dbReference type="Proteomes" id="UP000582016"/>
    </source>
</evidence>
<organism evidence="2 3">
    <name type="scientific">Fusarium phyllophilum</name>
    <dbReference type="NCBI Taxonomy" id="47803"/>
    <lineage>
        <taxon>Eukaryota</taxon>
        <taxon>Fungi</taxon>
        <taxon>Dikarya</taxon>
        <taxon>Ascomycota</taxon>
        <taxon>Pezizomycotina</taxon>
        <taxon>Sordariomycetes</taxon>
        <taxon>Hypocreomycetidae</taxon>
        <taxon>Hypocreales</taxon>
        <taxon>Nectriaceae</taxon>
        <taxon>Fusarium</taxon>
        <taxon>Fusarium fujikuroi species complex</taxon>
    </lineage>
</organism>
<name>A0A8H5K7K2_9HYPO</name>
<dbReference type="PANTHER" id="PTHR21310">
    <property type="entry name" value="AMINOGLYCOSIDE PHOSPHOTRANSFERASE-RELATED-RELATED"/>
    <property type="match status" value="1"/>
</dbReference>
<dbReference type="EMBL" id="JAAOAQ010000065">
    <property type="protein sequence ID" value="KAF5569174.1"/>
    <property type="molecule type" value="Genomic_DNA"/>
</dbReference>
<evidence type="ECO:0000259" key="1">
    <source>
        <dbReference type="Pfam" id="PF01636"/>
    </source>
</evidence>
<keyword evidence="3" id="KW-1185">Reference proteome</keyword>
<dbReference type="AlphaFoldDB" id="A0A8H5K7K2"/>
<gene>
    <name evidence="2" type="ORF">FPHYL_2302</name>
</gene>
<proteinExistence type="predicted"/>
<feature type="domain" description="Aminoglycoside phosphotransferase" evidence="1">
    <location>
        <begin position="320"/>
        <end position="390"/>
    </location>
</feature>
<accession>A0A8H5K7K2</accession>
<protein>
    <submittedName>
        <fullName evidence="2">Altered inheritance of mitochondria</fullName>
    </submittedName>
</protein>
<sequence length="536" mass="61103">MLLLAFLQQQRIANVDESDMMPAQPPRPRIFRWAKFNLEALLLLAEKLRGRSCTCDETRVPKSGSLNWVIFITFDDGVKWVFRSPRYDTHMFSDETASKILMSEASTLKYLESHCQIPVPKVYSYSGTHENDIGIPYILQSKASGRPLSDYRWTEPIIQPPNIRHPIARLPLSELDHERIMNQLGVIMSRLSKVHFDKIGSLFKDDTGGFSVGESLSPVLTWQSRDSLETEIERGPFTDETLYLRSLISAFTAHAEELPLTPYLFFSPLPKPADYPTWNSFRAATDRRGDFIVVGDKLEGSRNRLDYCIAGQILEEMVPRLSSDSTGFTISHHDLHTGNIFVDEDLNITCIIDWGSATTGPVTELLATPGLAGSSKPPSGALAAAFQAGFSQESPNISRDLWERAEMMWCFCRLVRLLSGQDLPLFQRLYDLVYKTEIEYPSDSRDCGWLFHQRALTTSNKQLLSKLSEDDLTDDEVKEREIDVFSGDKMERLAVARKLTVMSEMNPRFIGDRRLWRWIEEALKEPVLMEQENTRS</sequence>
<reference evidence="2 3" key="1">
    <citation type="submission" date="2020-05" db="EMBL/GenBank/DDBJ databases">
        <title>Identification and distribution of gene clusters putatively required for synthesis of sphingolipid metabolism inhibitors in phylogenetically diverse species of the filamentous fungus Fusarium.</title>
        <authorList>
            <person name="Kim H.-S."/>
            <person name="Busman M."/>
            <person name="Brown D.W."/>
            <person name="Divon H."/>
            <person name="Uhlig S."/>
            <person name="Proctor R.H."/>
        </authorList>
    </citation>
    <scope>NUCLEOTIDE SEQUENCE [LARGE SCALE GENOMIC DNA]</scope>
    <source>
        <strain evidence="2 3">NRRL 13617</strain>
    </source>
</reference>
<dbReference type="Pfam" id="PF01636">
    <property type="entry name" value="APH"/>
    <property type="match status" value="1"/>
</dbReference>
<dbReference type="InterPro" id="IPR051678">
    <property type="entry name" value="AGP_Transferase"/>
</dbReference>
<dbReference type="InterPro" id="IPR002575">
    <property type="entry name" value="Aminoglycoside_PTrfase"/>
</dbReference>
<dbReference type="Proteomes" id="UP000582016">
    <property type="component" value="Unassembled WGS sequence"/>
</dbReference>